<evidence type="ECO:0000313" key="5">
    <source>
        <dbReference type="Proteomes" id="UP000281128"/>
    </source>
</evidence>
<evidence type="ECO:0000256" key="2">
    <source>
        <dbReference type="ARBA" id="ARBA00023002"/>
    </source>
</evidence>
<keyword evidence="2" id="KW-0560">Oxidoreductase</keyword>
<dbReference type="RefSeq" id="WP_121167389.1">
    <property type="nucleotide sequence ID" value="NZ_RAPE01000003.1"/>
</dbReference>
<keyword evidence="5" id="KW-1185">Reference proteome</keyword>
<comment type="caution">
    <text evidence="4">The sequence shown here is derived from an EMBL/GenBank/DDBJ whole genome shotgun (WGS) entry which is preliminary data.</text>
</comment>
<dbReference type="Proteomes" id="UP000281128">
    <property type="component" value="Unassembled WGS sequence"/>
</dbReference>
<feature type="domain" description="Ketoreductase" evidence="3">
    <location>
        <begin position="7"/>
        <end position="184"/>
    </location>
</feature>
<dbReference type="Pfam" id="PF13561">
    <property type="entry name" value="adh_short_C2"/>
    <property type="match status" value="1"/>
</dbReference>
<dbReference type="InterPro" id="IPR002347">
    <property type="entry name" value="SDR_fam"/>
</dbReference>
<dbReference type="EMBL" id="RAPE01000003">
    <property type="protein sequence ID" value="RKF13986.1"/>
    <property type="molecule type" value="Genomic_DNA"/>
</dbReference>
<protein>
    <submittedName>
        <fullName evidence="4">SDR family oxidoreductase</fullName>
    </submittedName>
</protein>
<dbReference type="GO" id="GO:0050664">
    <property type="term" value="F:oxidoreductase activity, acting on NAD(P)H, oxygen as acceptor"/>
    <property type="evidence" value="ECO:0007669"/>
    <property type="project" value="TreeGrafter"/>
</dbReference>
<sequence length="249" mass="25730">MISLADKTILVTGAAGGIGSAMCRTCADLGAKVALTDLADSDGGDVADDLGERVTFYAMDVTDQDDIRNTMERVEGDLGPLSGVVANAGIAPTGPTMDYPKDTWDKVIAINQTGVFLTAQEAGHRMNGRGGALVLTSSIAGLSVVHPETHIAYGASKAAVAHMAALMGVEWAQKGIRVNAVAPGYVDTPILDAVKKDDPEMAEEWVDAMPIKRVLRPEEIANVTAFLLSDAASAITGATIAADGGYSKA</sequence>
<dbReference type="InterPro" id="IPR057326">
    <property type="entry name" value="KR_dom"/>
</dbReference>
<dbReference type="PROSITE" id="PS00061">
    <property type="entry name" value="ADH_SHORT"/>
    <property type="match status" value="1"/>
</dbReference>
<dbReference type="Gene3D" id="3.40.50.720">
    <property type="entry name" value="NAD(P)-binding Rossmann-like Domain"/>
    <property type="match status" value="1"/>
</dbReference>
<evidence type="ECO:0000256" key="1">
    <source>
        <dbReference type="ARBA" id="ARBA00006484"/>
    </source>
</evidence>
<dbReference type="OrthoDB" id="7745792at2"/>
<accession>A0A3A8B8R8</accession>
<dbReference type="SMART" id="SM00822">
    <property type="entry name" value="PKS_KR"/>
    <property type="match status" value="1"/>
</dbReference>
<organism evidence="4 5">
    <name type="scientific">Roseovarius spongiae</name>
    <dbReference type="NCBI Taxonomy" id="2320272"/>
    <lineage>
        <taxon>Bacteria</taxon>
        <taxon>Pseudomonadati</taxon>
        <taxon>Pseudomonadota</taxon>
        <taxon>Alphaproteobacteria</taxon>
        <taxon>Rhodobacterales</taxon>
        <taxon>Roseobacteraceae</taxon>
        <taxon>Roseovarius</taxon>
    </lineage>
</organism>
<dbReference type="PANTHER" id="PTHR43008">
    <property type="entry name" value="BENZIL REDUCTASE"/>
    <property type="match status" value="1"/>
</dbReference>
<dbReference type="AlphaFoldDB" id="A0A3A8B8R8"/>
<name>A0A3A8B8R8_9RHOB</name>
<dbReference type="SUPFAM" id="SSF51735">
    <property type="entry name" value="NAD(P)-binding Rossmann-fold domains"/>
    <property type="match status" value="1"/>
</dbReference>
<dbReference type="PRINTS" id="PR00081">
    <property type="entry name" value="GDHRDH"/>
</dbReference>
<proteinExistence type="inferred from homology"/>
<dbReference type="InterPro" id="IPR036291">
    <property type="entry name" value="NAD(P)-bd_dom_sf"/>
</dbReference>
<dbReference type="FunFam" id="3.40.50.720:FF:000084">
    <property type="entry name" value="Short-chain dehydrogenase reductase"/>
    <property type="match status" value="1"/>
</dbReference>
<dbReference type="InterPro" id="IPR020904">
    <property type="entry name" value="Sc_DH/Rdtase_CS"/>
</dbReference>
<comment type="similarity">
    <text evidence="1">Belongs to the short-chain dehydrogenases/reductases (SDR) family.</text>
</comment>
<evidence type="ECO:0000259" key="3">
    <source>
        <dbReference type="SMART" id="SM00822"/>
    </source>
</evidence>
<gene>
    <name evidence="4" type="ORF">D6850_12445</name>
</gene>
<reference evidence="4 5" key="1">
    <citation type="submission" date="2018-09" db="EMBL/GenBank/DDBJ databases">
        <title>Roseovarius spongiae sp. nov., isolated from a marine sponge.</title>
        <authorList>
            <person name="Zhuang L."/>
            <person name="Luo L."/>
        </authorList>
    </citation>
    <scope>NUCLEOTIDE SEQUENCE [LARGE SCALE GENOMIC DNA]</scope>
    <source>
        <strain evidence="4 5">HN-E21</strain>
    </source>
</reference>
<dbReference type="PANTHER" id="PTHR43008:SF4">
    <property type="entry name" value="CHAIN DEHYDROGENASE, PUTATIVE (AFU_ORTHOLOGUE AFUA_4G08710)-RELATED"/>
    <property type="match status" value="1"/>
</dbReference>
<evidence type="ECO:0000313" key="4">
    <source>
        <dbReference type="EMBL" id="RKF13986.1"/>
    </source>
</evidence>